<dbReference type="GO" id="GO:0004174">
    <property type="term" value="F:electron-transferring-flavoprotein dehydrogenase activity"/>
    <property type="evidence" value="ECO:0007669"/>
    <property type="project" value="TreeGrafter"/>
</dbReference>
<evidence type="ECO:0000259" key="6">
    <source>
        <dbReference type="Pfam" id="PF07992"/>
    </source>
</evidence>
<keyword evidence="3" id="KW-0274">FAD</keyword>
<evidence type="ECO:0000313" key="8">
    <source>
        <dbReference type="Proteomes" id="UP001179952"/>
    </source>
</evidence>
<dbReference type="PANTHER" id="PTHR43735:SF3">
    <property type="entry name" value="FERROPTOSIS SUPPRESSOR PROTEIN 1"/>
    <property type="match status" value="1"/>
</dbReference>
<keyword evidence="8" id="KW-1185">Reference proteome</keyword>
<evidence type="ECO:0000256" key="3">
    <source>
        <dbReference type="ARBA" id="ARBA00022827"/>
    </source>
</evidence>
<dbReference type="Gene3D" id="3.50.50.100">
    <property type="match status" value="1"/>
</dbReference>
<comment type="function">
    <text evidence="5">Putative FAD-dependent oxidoreductase.</text>
</comment>
<keyword evidence="4" id="KW-0560">Oxidoreductase</keyword>
<dbReference type="InterPro" id="IPR023753">
    <property type="entry name" value="FAD/NAD-binding_dom"/>
</dbReference>
<reference evidence="7" key="1">
    <citation type="journal article" date="2023" name="Nat. Commun.">
        <title>Diploid and tetraploid genomes of Acorus and the evolution of monocots.</title>
        <authorList>
            <person name="Ma L."/>
            <person name="Liu K.W."/>
            <person name="Li Z."/>
            <person name="Hsiao Y.Y."/>
            <person name="Qi Y."/>
            <person name="Fu T."/>
            <person name="Tang G.D."/>
            <person name="Zhang D."/>
            <person name="Sun W.H."/>
            <person name="Liu D.K."/>
            <person name="Li Y."/>
            <person name="Chen G.Z."/>
            <person name="Liu X.D."/>
            <person name="Liao X.Y."/>
            <person name="Jiang Y.T."/>
            <person name="Yu X."/>
            <person name="Hao Y."/>
            <person name="Huang J."/>
            <person name="Zhao X.W."/>
            <person name="Ke S."/>
            <person name="Chen Y.Y."/>
            <person name="Wu W.L."/>
            <person name="Hsu J.L."/>
            <person name="Lin Y.F."/>
            <person name="Huang M.D."/>
            <person name="Li C.Y."/>
            <person name="Huang L."/>
            <person name="Wang Z.W."/>
            <person name="Zhao X."/>
            <person name="Zhong W.Y."/>
            <person name="Peng D.H."/>
            <person name="Ahmad S."/>
            <person name="Lan S."/>
            <person name="Zhang J.S."/>
            <person name="Tsai W.C."/>
            <person name="Van de Peer Y."/>
            <person name="Liu Z.J."/>
        </authorList>
    </citation>
    <scope>NUCLEOTIDE SEQUENCE</scope>
    <source>
        <strain evidence="7">SCP</strain>
    </source>
</reference>
<dbReference type="Proteomes" id="UP001179952">
    <property type="component" value="Unassembled WGS sequence"/>
</dbReference>
<evidence type="ECO:0000313" key="7">
    <source>
        <dbReference type="EMBL" id="KAK1263654.1"/>
    </source>
</evidence>
<dbReference type="PANTHER" id="PTHR43735">
    <property type="entry name" value="APOPTOSIS-INDUCING FACTOR 1"/>
    <property type="match status" value="1"/>
</dbReference>
<comment type="similarity">
    <text evidence="1">Belongs to the FAD-dependent oxidoreductase family.</text>
</comment>
<dbReference type="GO" id="GO:0005737">
    <property type="term" value="C:cytoplasm"/>
    <property type="evidence" value="ECO:0007669"/>
    <property type="project" value="TreeGrafter"/>
</dbReference>
<evidence type="ECO:0000256" key="2">
    <source>
        <dbReference type="ARBA" id="ARBA00022630"/>
    </source>
</evidence>
<name>A0AAV9AH27_ACOGR</name>
<keyword evidence="2" id="KW-0285">Flavoprotein</keyword>
<dbReference type="Pfam" id="PF07992">
    <property type="entry name" value="Pyr_redox_2"/>
    <property type="match status" value="1"/>
</dbReference>
<dbReference type="SUPFAM" id="SSF51905">
    <property type="entry name" value="FAD/NAD(P)-binding domain"/>
    <property type="match status" value="2"/>
</dbReference>
<proteinExistence type="inferred from homology"/>
<reference evidence="7" key="2">
    <citation type="submission" date="2023-06" db="EMBL/GenBank/DDBJ databases">
        <authorList>
            <person name="Ma L."/>
            <person name="Liu K.-W."/>
            <person name="Li Z."/>
            <person name="Hsiao Y.-Y."/>
            <person name="Qi Y."/>
            <person name="Fu T."/>
            <person name="Tang G."/>
            <person name="Zhang D."/>
            <person name="Sun W.-H."/>
            <person name="Liu D.-K."/>
            <person name="Li Y."/>
            <person name="Chen G.-Z."/>
            <person name="Liu X.-D."/>
            <person name="Liao X.-Y."/>
            <person name="Jiang Y.-T."/>
            <person name="Yu X."/>
            <person name="Hao Y."/>
            <person name="Huang J."/>
            <person name="Zhao X.-W."/>
            <person name="Ke S."/>
            <person name="Chen Y.-Y."/>
            <person name="Wu W.-L."/>
            <person name="Hsu J.-L."/>
            <person name="Lin Y.-F."/>
            <person name="Huang M.-D."/>
            <person name="Li C.-Y."/>
            <person name="Huang L."/>
            <person name="Wang Z.-W."/>
            <person name="Zhao X."/>
            <person name="Zhong W.-Y."/>
            <person name="Peng D.-H."/>
            <person name="Ahmad S."/>
            <person name="Lan S."/>
            <person name="Zhang J.-S."/>
            <person name="Tsai W.-C."/>
            <person name="Van De Peer Y."/>
            <person name="Liu Z.-J."/>
        </authorList>
    </citation>
    <scope>NUCLEOTIDE SEQUENCE</scope>
    <source>
        <strain evidence="7">SCP</strain>
        <tissue evidence="7">Leaves</tissue>
    </source>
</reference>
<protein>
    <recommendedName>
        <fullName evidence="6">FAD/NAD(P)-binding domain-containing protein</fullName>
    </recommendedName>
</protein>
<dbReference type="FunFam" id="3.50.50.100:FF:000006">
    <property type="entry name" value="apoptosis-inducing factor 2"/>
    <property type="match status" value="1"/>
</dbReference>
<dbReference type="AlphaFoldDB" id="A0AAV9AH27"/>
<dbReference type="GO" id="GO:0050660">
    <property type="term" value="F:flavin adenine dinucleotide binding"/>
    <property type="evidence" value="ECO:0007669"/>
    <property type="project" value="TreeGrafter"/>
</dbReference>
<evidence type="ECO:0000256" key="1">
    <source>
        <dbReference type="ARBA" id="ARBA00006442"/>
    </source>
</evidence>
<comment type="caution">
    <text evidence="7">The sequence shown here is derived from an EMBL/GenBank/DDBJ whole genome shotgun (WGS) entry which is preliminary data.</text>
</comment>
<dbReference type="InterPro" id="IPR036188">
    <property type="entry name" value="FAD/NAD-bd_sf"/>
</dbReference>
<gene>
    <name evidence="7" type="ORF">QJS04_geneDACA008588</name>
</gene>
<feature type="domain" description="FAD/NAD(P)-binding" evidence="6">
    <location>
        <begin position="6"/>
        <end position="272"/>
    </location>
</feature>
<evidence type="ECO:0000256" key="5">
    <source>
        <dbReference type="ARBA" id="ARBA00057036"/>
    </source>
</evidence>
<sequence>MEAEKKKVVIVGGGIAGGLLAKSIQFSCDVTLIDPKEYFEIPWAELRNKVEPSFAERAIVYHKDYLTNGTIITSRAIDVTETAVLTADGRQITYDYLVISTGHNEAVPFRREERLEQYKADYEKIKSAKSILIVGGGGVGVELAGEIATDFPEKKVTLVHRGTRLLEFLGAKASKKAHDWLTSKKVEVLLEQSVSLDAASEAEKVYETSKGEKISADCHFLCVGKPFGSSWLQQTILKESLDNRGRLAVDEYMRIKGQKNIFAIGDITDVKEVKQGFYAQKHAQVVAKSLKLLMKGGNETKMSTYKAGSPIAMVSLGRKEGVAQFPMLTFSGWLPGKIKSKDLFVGATRKQMGLPS</sequence>
<accession>A0AAV9AH27</accession>
<dbReference type="EMBL" id="JAUJYN010000009">
    <property type="protein sequence ID" value="KAK1263654.1"/>
    <property type="molecule type" value="Genomic_DNA"/>
</dbReference>
<dbReference type="PRINTS" id="PR00368">
    <property type="entry name" value="FADPNR"/>
</dbReference>
<organism evidence="7 8">
    <name type="scientific">Acorus gramineus</name>
    <name type="common">Dwarf sweet flag</name>
    <dbReference type="NCBI Taxonomy" id="55184"/>
    <lineage>
        <taxon>Eukaryota</taxon>
        <taxon>Viridiplantae</taxon>
        <taxon>Streptophyta</taxon>
        <taxon>Embryophyta</taxon>
        <taxon>Tracheophyta</taxon>
        <taxon>Spermatophyta</taxon>
        <taxon>Magnoliopsida</taxon>
        <taxon>Liliopsida</taxon>
        <taxon>Acoraceae</taxon>
        <taxon>Acorus</taxon>
    </lineage>
</organism>
<evidence type="ECO:0000256" key="4">
    <source>
        <dbReference type="ARBA" id="ARBA00023002"/>
    </source>
</evidence>